<dbReference type="Proteomes" id="UP000216885">
    <property type="component" value="Unassembled WGS sequence"/>
</dbReference>
<dbReference type="Pfam" id="PF03551">
    <property type="entry name" value="PadR"/>
    <property type="match status" value="1"/>
</dbReference>
<accession>A0A261TRZ4</accession>
<dbReference type="PANTHER" id="PTHR43252">
    <property type="entry name" value="TRANSCRIPTIONAL REGULATOR YQJI"/>
    <property type="match status" value="1"/>
</dbReference>
<keyword evidence="4" id="KW-1185">Reference proteome</keyword>
<feature type="compositionally biased region" description="Gly residues" evidence="1">
    <location>
        <begin position="48"/>
        <end position="67"/>
    </location>
</feature>
<dbReference type="AlphaFoldDB" id="A0A261TRZ4"/>
<dbReference type="RefSeq" id="WP_094838897.1">
    <property type="nucleotide sequence ID" value="NZ_NEVQ01000021.1"/>
</dbReference>
<sequence>MKDTQKRTTRPTHPDDLHRSGSRHTSPTQNADGHHGRHGGHGKMRGSHGMGGDGMMRGGHGMGGDGMMRGRKFSAEDLQLMLLALIEEQARHGYELIKEIEARTNGYYTPSPGVVYPALTYLEELDYTTVETHGTRKRYHLADAGRAHLDSQRDRVELLLAGLQHVARKMAWMKQAWQGDPGAQEAVQASGWLREYVEARRALREALVRRSDADEAEQRRIIVILQRATADILSQAARSCDPVAD</sequence>
<feature type="compositionally biased region" description="Basic residues" evidence="1">
    <location>
        <begin position="35"/>
        <end position="46"/>
    </location>
</feature>
<organism evidence="3 4">
    <name type="scientific">Bordetella genomosp. 4</name>
    <dbReference type="NCBI Taxonomy" id="463044"/>
    <lineage>
        <taxon>Bacteria</taxon>
        <taxon>Pseudomonadati</taxon>
        <taxon>Pseudomonadota</taxon>
        <taxon>Betaproteobacteria</taxon>
        <taxon>Burkholderiales</taxon>
        <taxon>Alcaligenaceae</taxon>
        <taxon>Bordetella</taxon>
    </lineage>
</organism>
<protein>
    <submittedName>
        <fullName evidence="3">PadR family transcriptional regulator</fullName>
    </submittedName>
</protein>
<feature type="region of interest" description="Disordered" evidence="1">
    <location>
        <begin position="1"/>
        <end position="68"/>
    </location>
</feature>
<dbReference type="EMBL" id="NEVQ01000021">
    <property type="protein sequence ID" value="OZI52426.1"/>
    <property type="molecule type" value="Genomic_DNA"/>
</dbReference>
<evidence type="ECO:0000259" key="2">
    <source>
        <dbReference type="Pfam" id="PF03551"/>
    </source>
</evidence>
<feature type="compositionally biased region" description="Basic and acidic residues" evidence="1">
    <location>
        <begin position="1"/>
        <end position="19"/>
    </location>
</feature>
<proteinExistence type="predicted"/>
<feature type="domain" description="Transcription regulator PadR N-terminal" evidence="2">
    <location>
        <begin position="82"/>
        <end position="150"/>
    </location>
</feature>
<dbReference type="InterPro" id="IPR036390">
    <property type="entry name" value="WH_DNA-bd_sf"/>
</dbReference>
<dbReference type="PANTHER" id="PTHR43252:SF7">
    <property type="entry name" value="TRANSCRIPTIONAL REGULATOR YQJI"/>
    <property type="match status" value="1"/>
</dbReference>
<reference evidence="3 4" key="1">
    <citation type="submission" date="2017-05" db="EMBL/GenBank/DDBJ databases">
        <title>Complete and WGS of Bordetella genogroups.</title>
        <authorList>
            <person name="Spilker T."/>
            <person name="LiPuma J."/>
        </authorList>
    </citation>
    <scope>NUCLEOTIDE SEQUENCE [LARGE SCALE GENOMIC DNA]</scope>
    <source>
        <strain evidence="3 4">AU9919</strain>
    </source>
</reference>
<dbReference type="InterPro" id="IPR036388">
    <property type="entry name" value="WH-like_DNA-bd_sf"/>
</dbReference>
<evidence type="ECO:0000313" key="3">
    <source>
        <dbReference type="EMBL" id="OZI52426.1"/>
    </source>
</evidence>
<gene>
    <name evidence="3" type="ORF">CAL20_21010</name>
</gene>
<dbReference type="Gene3D" id="1.10.10.10">
    <property type="entry name" value="Winged helix-like DNA-binding domain superfamily/Winged helix DNA-binding domain"/>
    <property type="match status" value="1"/>
</dbReference>
<comment type="caution">
    <text evidence="3">The sequence shown here is derived from an EMBL/GenBank/DDBJ whole genome shotgun (WGS) entry which is preliminary data.</text>
</comment>
<evidence type="ECO:0000313" key="4">
    <source>
        <dbReference type="Proteomes" id="UP000216885"/>
    </source>
</evidence>
<name>A0A261TRZ4_9BORD</name>
<dbReference type="SUPFAM" id="SSF46785">
    <property type="entry name" value="Winged helix' DNA-binding domain"/>
    <property type="match status" value="1"/>
</dbReference>
<dbReference type="InterPro" id="IPR005149">
    <property type="entry name" value="Tscrpt_reg_PadR_N"/>
</dbReference>
<evidence type="ECO:0000256" key="1">
    <source>
        <dbReference type="SAM" id="MobiDB-lite"/>
    </source>
</evidence>